<evidence type="ECO:0000256" key="7">
    <source>
        <dbReference type="ARBA" id="ARBA00022801"/>
    </source>
</evidence>
<dbReference type="Pfam" id="PF20773">
    <property type="entry name" value="InhA-like_MAM"/>
    <property type="match status" value="1"/>
</dbReference>
<evidence type="ECO:0000256" key="2">
    <source>
        <dbReference type="ARBA" id="ARBA00004613"/>
    </source>
</evidence>
<evidence type="ECO:0000256" key="3">
    <source>
        <dbReference type="ARBA" id="ARBA00022525"/>
    </source>
</evidence>
<evidence type="ECO:0000256" key="10">
    <source>
        <dbReference type="SAM" id="MobiDB-lite"/>
    </source>
</evidence>
<dbReference type="Pfam" id="PF20774">
    <property type="entry name" value="InhA-like_VEG"/>
    <property type="match status" value="1"/>
</dbReference>
<comment type="caution">
    <text evidence="13">The sequence shown here is derived from an EMBL/GenBank/DDBJ whole genome shotgun (WGS) entry which is preliminary data.</text>
</comment>
<keyword evidence="5" id="KW-0479">Metal-binding</keyword>
<feature type="region of interest" description="Disordered" evidence="10">
    <location>
        <begin position="1"/>
        <end position="24"/>
    </location>
</feature>
<evidence type="ECO:0000256" key="5">
    <source>
        <dbReference type="ARBA" id="ARBA00022723"/>
    </source>
</evidence>
<keyword evidence="14" id="KW-1185">Reference proteome</keyword>
<keyword evidence="7" id="KW-0378">Hydrolase</keyword>
<keyword evidence="9" id="KW-0482">Metalloprotease</keyword>
<feature type="domain" description="Peptidase M6-like" evidence="11">
    <location>
        <begin position="79"/>
        <end position="382"/>
    </location>
</feature>
<evidence type="ECO:0000256" key="9">
    <source>
        <dbReference type="ARBA" id="ARBA00023049"/>
    </source>
</evidence>
<name>A0ABN2JRC7_9ACTN</name>
<organism evidence="13 14">
    <name type="scientific">Luedemannella helvata</name>
    <dbReference type="NCBI Taxonomy" id="349315"/>
    <lineage>
        <taxon>Bacteria</taxon>
        <taxon>Bacillati</taxon>
        <taxon>Actinomycetota</taxon>
        <taxon>Actinomycetes</taxon>
        <taxon>Micromonosporales</taxon>
        <taxon>Micromonosporaceae</taxon>
        <taxon>Luedemannella</taxon>
    </lineage>
</organism>
<keyword evidence="6" id="KW-0732">Signal</keyword>
<keyword evidence="4" id="KW-0645">Protease</keyword>
<evidence type="ECO:0000256" key="1">
    <source>
        <dbReference type="ARBA" id="ARBA00001947"/>
    </source>
</evidence>
<evidence type="ECO:0000256" key="4">
    <source>
        <dbReference type="ARBA" id="ARBA00022670"/>
    </source>
</evidence>
<dbReference type="PANTHER" id="PTHR13062:SF12">
    <property type="entry name" value="ALPHA-2-MACROGLOBULIN DOMAIN-CONTAINING PROTEIN"/>
    <property type="match status" value="1"/>
</dbReference>
<protein>
    <submittedName>
        <fullName evidence="13">Immune inhibitor A</fullName>
    </submittedName>
</protein>
<dbReference type="InterPro" id="IPR012300">
    <property type="entry name" value="Pept_M6_InhA"/>
</dbReference>
<evidence type="ECO:0000313" key="14">
    <source>
        <dbReference type="Proteomes" id="UP001500655"/>
    </source>
</evidence>
<dbReference type="EMBL" id="BAAALS010000001">
    <property type="protein sequence ID" value="GAA1736334.1"/>
    <property type="molecule type" value="Genomic_DNA"/>
</dbReference>
<feature type="domain" description="Immune inhibitor A-like metallopeptidase VEG" evidence="12">
    <location>
        <begin position="584"/>
        <end position="737"/>
    </location>
</feature>
<dbReference type="PIRSF" id="PIRSF007519">
    <property type="entry name" value="Protease_InhA"/>
    <property type="match status" value="1"/>
</dbReference>
<proteinExistence type="predicted"/>
<reference evidence="13 14" key="1">
    <citation type="journal article" date="2019" name="Int. J. Syst. Evol. Microbiol.">
        <title>The Global Catalogue of Microorganisms (GCM) 10K type strain sequencing project: providing services to taxonomists for standard genome sequencing and annotation.</title>
        <authorList>
            <consortium name="The Broad Institute Genomics Platform"/>
            <consortium name="The Broad Institute Genome Sequencing Center for Infectious Disease"/>
            <person name="Wu L."/>
            <person name="Ma J."/>
        </authorList>
    </citation>
    <scope>NUCLEOTIDE SEQUENCE [LARGE SCALE GENOMIC DNA]</scope>
    <source>
        <strain evidence="13 14">JCM 13249</strain>
    </source>
</reference>
<comment type="subcellular location">
    <subcellularLocation>
        <location evidence="2">Secreted</location>
    </subcellularLocation>
</comment>
<evidence type="ECO:0000259" key="11">
    <source>
        <dbReference type="Pfam" id="PF05547"/>
    </source>
</evidence>
<dbReference type="NCBIfam" id="TIGR03296">
    <property type="entry name" value="M6dom_TIGR03296"/>
    <property type="match status" value="1"/>
</dbReference>
<evidence type="ECO:0000313" key="13">
    <source>
        <dbReference type="EMBL" id="GAA1736334.1"/>
    </source>
</evidence>
<dbReference type="Pfam" id="PF05547">
    <property type="entry name" value="Peptidase_M6"/>
    <property type="match status" value="1"/>
</dbReference>
<feature type="compositionally biased region" description="Polar residues" evidence="10">
    <location>
        <begin position="1"/>
        <end position="11"/>
    </location>
</feature>
<sequence>MSSLSTGSATAAPQAGPGRIAPTENAIKNRADNLSSPLQERAEAMRKEAVAQLVSGKATPIERHGSEVIRLAGNKWVEWKRKPKTDPIFTILVEFGNQTKPVSGGDPGPLHNQIPQPDRVYDGSATDDNTTIWTSDFSQAYYKDLLFSKKKESMYDFYLKQSSGRYTVGGDVSDWVKVPYNEATYGSNELPSDAAGYWPFVADTAKAWYDAQIAAGKSNAEIATYLKQFDIWDRYDFDGDGNFNEPDGYIDHFQAIHAGEGEEAGGGAQGEDAIWSHRWYTYPDGYGSQGPAGNLLGGVPIGNSGIWIGDYTTEPENGGLGVFTHEYGHDLGLPDLYDTAGGDNGTGFWTLMSAGSWLNKGKQDIGSTPGYMGPWEKLFLGWLDFKTVDYGKGKTVTLGAAGDTSGVLPQAVVVNLPGKEITTTYNEPYAGELEWWGGSADGLNNTLSRQITIPAGGTASLTSKAWYEIEAGYDFLYAEVQTAGSSTWTQLGEPVDGQSDPDADGTTDWVDLTYDLSAYAGQTITFRYRYATDGGVHFAGPFLDQTAITINGTTTTDPDDASALWTASGFTQMPGYTVQTDVPNFYIAENRQYVGYDQTLKTGPYNFGWLNTKPDFVERFPYQNGLLVWYVDYSFEDNNTILHPGGGLVLPVDARPAPVTFPDGVKLGNRRQPWDATFGLHKTDKVTFHRNGTAVTVPPQPAIPTFDDSDPNRYWSAANPLSSVKVAGQGVKIKVTTDVDGLINLMTVKVTFS</sequence>
<keyword evidence="8" id="KW-0862">Zinc</keyword>
<dbReference type="Proteomes" id="UP001500655">
    <property type="component" value="Unassembled WGS sequence"/>
</dbReference>
<evidence type="ECO:0000256" key="8">
    <source>
        <dbReference type="ARBA" id="ARBA00022833"/>
    </source>
</evidence>
<dbReference type="PANTHER" id="PTHR13062">
    <property type="entry name" value="COLLAGENASE"/>
    <property type="match status" value="1"/>
</dbReference>
<keyword evidence="3" id="KW-0964">Secreted</keyword>
<dbReference type="SUPFAM" id="SSF55486">
    <property type="entry name" value="Metalloproteases ('zincins'), catalytic domain"/>
    <property type="match status" value="1"/>
</dbReference>
<comment type="cofactor">
    <cofactor evidence="1">
        <name>Zn(2+)</name>
        <dbReference type="ChEBI" id="CHEBI:29105"/>
    </cofactor>
</comment>
<dbReference type="InterPro" id="IPR008757">
    <property type="entry name" value="Peptidase_M6-like_domain"/>
</dbReference>
<evidence type="ECO:0000259" key="12">
    <source>
        <dbReference type="Pfam" id="PF20774"/>
    </source>
</evidence>
<gene>
    <name evidence="13" type="ORF">GCM10009681_03660</name>
</gene>
<evidence type="ECO:0000256" key="6">
    <source>
        <dbReference type="ARBA" id="ARBA00022729"/>
    </source>
</evidence>
<dbReference type="InterPro" id="IPR048665">
    <property type="entry name" value="InhA-like_VEG"/>
</dbReference>
<accession>A0ABN2JRC7</accession>